<feature type="compositionally biased region" description="Basic and acidic residues" evidence="1">
    <location>
        <begin position="9"/>
        <end position="23"/>
    </location>
</feature>
<evidence type="ECO:0000313" key="2">
    <source>
        <dbReference type="EMBL" id="CDW55506.1"/>
    </source>
</evidence>
<evidence type="ECO:0000256" key="1">
    <source>
        <dbReference type="SAM" id="MobiDB-lite"/>
    </source>
</evidence>
<keyword evidence="3" id="KW-1185">Reference proteome</keyword>
<accession>A0A077Z5S8</accession>
<proteinExistence type="predicted"/>
<feature type="region of interest" description="Disordered" evidence="1">
    <location>
        <begin position="1"/>
        <end position="23"/>
    </location>
</feature>
<gene>
    <name evidence="2" type="ORF">TTRE_0000377801</name>
</gene>
<protein>
    <submittedName>
        <fullName evidence="2">Putative serine</fullName>
    </submittedName>
</protein>
<dbReference type="AlphaFoldDB" id="A0A077Z5S8"/>
<reference evidence="2" key="2">
    <citation type="submission" date="2014-03" db="EMBL/GenBank/DDBJ databases">
        <title>The whipworm genome and dual-species transcriptomics of an intimate host-pathogen interaction.</title>
        <authorList>
            <person name="Foth B.J."/>
            <person name="Tsai I.J."/>
            <person name="Reid A.J."/>
            <person name="Bancroft A.J."/>
            <person name="Nichol S."/>
            <person name="Tracey A."/>
            <person name="Holroyd N."/>
            <person name="Cotton J.A."/>
            <person name="Stanley E.J."/>
            <person name="Zarowiecki M."/>
            <person name="Liu J.Z."/>
            <person name="Huckvale T."/>
            <person name="Cooper P.J."/>
            <person name="Grencis R.K."/>
            <person name="Berriman M."/>
        </authorList>
    </citation>
    <scope>NUCLEOTIDE SEQUENCE [LARGE SCALE GENOMIC DNA]</scope>
</reference>
<evidence type="ECO:0000313" key="3">
    <source>
        <dbReference type="Proteomes" id="UP000030665"/>
    </source>
</evidence>
<dbReference type="Proteomes" id="UP000030665">
    <property type="component" value="Unassembled WGS sequence"/>
</dbReference>
<name>A0A077Z5S8_TRITR</name>
<sequence length="174" mass="20679">MSNMRGRREKVETSEELRRRNSPIERERKRSLGCFSHDYDALAQLFWSPACPNRLMREELGFSLGPYNNYLSYRRPSYNEINKLVNVTSVHINLSPKREAGRYHQLIHDVINMLLPYYMKRELVFLEKFMETAAGPQSVKMTPFERLAMAQRIVYTLKRNFPRFMIAGQAIERR</sequence>
<dbReference type="EMBL" id="HG805959">
    <property type="protein sequence ID" value="CDW55506.1"/>
    <property type="molecule type" value="Genomic_DNA"/>
</dbReference>
<reference evidence="2" key="1">
    <citation type="submission" date="2014-01" db="EMBL/GenBank/DDBJ databases">
        <authorList>
            <person name="Aslett M."/>
        </authorList>
    </citation>
    <scope>NUCLEOTIDE SEQUENCE</scope>
</reference>
<organism evidence="2 3">
    <name type="scientific">Trichuris trichiura</name>
    <name type="common">Whipworm</name>
    <name type="synonym">Trichocephalus trichiurus</name>
    <dbReference type="NCBI Taxonomy" id="36087"/>
    <lineage>
        <taxon>Eukaryota</taxon>
        <taxon>Metazoa</taxon>
        <taxon>Ecdysozoa</taxon>
        <taxon>Nematoda</taxon>
        <taxon>Enoplea</taxon>
        <taxon>Dorylaimia</taxon>
        <taxon>Trichinellida</taxon>
        <taxon>Trichuridae</taxon>
        <taxon>Trichuris</taxon>
    </lineage>
</organism>